<dbReference type="Gene3D" id="1.10.357.10">
    <property type="entry name" value="Tetracycline Repressor, domain 2"/>
    <property type="match status" value="1"/>
</dbReference>
<feature type="region of interest" description="Disordered" evidence="3">
    <location>
        <begin position="1"/>
        <end position="24"/>
    </location>
</feature>
<dbReference type="InterPro" id="IPR001647">
    <property type="entry name" value="HTH_TetR"/>
</dbReference>
<organism evidence="5 6">
    <name type="scientific">Bifidobacterium tibiigranuli</name>
    <dbReference type="NCBI Taxonomy" id="2172043"/>
    <lineage>
        <taxon>Bacteria</taxon>
        <taxon>Bacillati</taxon>
        <taxon>Actinomycetota</taxon>
        <taxon>Actinomycetes</taxon>
        <taxon>Bifidobacteriales</taxon>
        <taxon>Bifidobacteriaceae</taxon>
        <taxon>Bifidobacterium</taxon>
    </lineage>
</organism>
<evidence type="ECO:0000256" key="2">
    <source>
        <dbReference type="PROSITE-ProRule" id="PRU00335"/>
    </source>
</evidence>
<dbReference type="EMBL" id="QDAG01000011">
    <property type="protein sequence ID" value="KAE8126756.1"/>
    <property type="molecule type" value="Genomic_DNA"/>
</dbReference>
<evidence type="ECO:0000256" key="3">
    <source>
        <dbReference type="SAM" id="MobiDB-lite"/>
    </source>
</evidence>
<dbReference type="SUPFAM" id="SSF46689">
    <property type="entry name" value="Homeodomain-like"/>
    <property type="match status" value="1"/>
</dbReference>
<evidence type="ECO:0000256" key="1">
    <source>
        <dbReference type="ARBA" id="ARBA00023125"/>
    </source>
</evidence>
<dbReference type="GeneID" id="78128059"/>
<dbReference type="GO" id="GO:0003677">
    <property type="term" value="F:DNA binding"/>
    <property type="evidence" value="ECO:0007669"/>
    <property type="project" value="UniProtKB-UniRule"/>
</dbReference>
<sequence length="273" mass="30619">METGQRRERARIGNRRPRMSEAQTREAALRTTVAEIRENGLPLGLEHLSMEDVIREAEISRTAFYRLWPQKDQFIGDLIVELAKEALPTQNTQGAEATSQLKESLLPRIGELRDADARWQLIISLVVSATTPDFEHTAALAGQWRTYFALTSLTMSLPDSDVKEIAQQEIGNAEKRYRERLVANYALLMNMFGIRLRGQLDMTLDDVADLLIALIRGLVLRNRADSPSRSSSLASRGAAAIVAYCFENDPTVLWDDSRIDSIRATLNGTADLF</sequence>
<name>A0A5N6RZ43_9BIFI</name>
<keyword evidence="6" id="KW-1185">Reference proteome</keyword>
<dbReference type="RefSeq" id="WP_152581600.1">
    <property type="nucleotide sequence ID" value="NZ_JALCMD010000003.1"/>
</dbReference>
<dbReference type="PROSITE" id="PS50977">
    <property type="entry name" value="HTH_TETR_2"/>
    <property type="match status" value="1"/>
</dbReference>
<dbReference type="InterPro" id="IPR009057">
    <property type="entry name" value="Homeodomain-like_sf"/>
</dbReference>
<gene>
    <name evidence="5" type="ORF">DDE84_10250</name>
</gene>
<reference evidence="5 6" key="1">
    <citation type="submission" date="2018-04" db="EMBL/GenBank/DDBJ databases">
        <authorList>
            <person name="Eckel V.P."/>
            <person name="Vogel R.F."/>
        </authorList>
    </citation>
    <scope>NUCLEOTIDE SEQUENCE [LARGE SCALE GENOMIC DNA]</scope>
    <source>
        <strain evidence="6">TMW 2.1764</strain>
    </source>
</reference>
<proteinExistence type="predicted"/>
<evidence type="ECO:0000313" key="5">
    <source>
        <dbReference type="EMBL" id="KAE8126756.1"/>
    </source>
</evidence>
<accession>A0A5N6RZ43</accession>
<comment type="caution">
    <text evidence="5">The sequence shown here is derived from an EMBL/GenBank/DDBJ whole genome shotgun (WGS) entry which is preliminary data.</text>
</comment>
<feature type="domain" description="HTH tetR-type" evidence="4">
    <location>
        <begin position="22"/>
        <end position="86"/>
    </location>
</feature>
<dbReference type="Proteomes" id="UP000325415">
    <property type="component" value="Unassembled WGS sequence"/>
</dbReference>
<evidence type="ECO:0000259" key="4">
    <source>
        <dbReference type="PROSITE" id="PS50977"/>
    </source>
</evidence>
<feature type="compositionally biased region" description="Basic and acidic residues" evidence="3">
    <location>
        <begin position="1"/>
        <end position="11"/>
    </location>
</feature>
<dbReference type="AlphaFoldDB" id="A0A5N6RZ43"/>
<feature type="DNA-binding region" description="H-T-H motif" evidence="2">
    <location>
        <begin position="49"/>
        <end position="68"/>
    </location>
</feature>
<evidence type="ECO:0000313" key="6">
    <source>
        <dbReference type="Proteomes" id="UP000325415"/>
    </source>
</evidence>
<keyword evidence="1 2" id="KW-0238">DNA-binding</keyword>
<dbReference type="OrthoDB" id="9796019at2"/>
<protein>
    <submittedName>
        <fullName evidence="5">TetR/AcrR family transcriptional regulator</fullName>
    </submittedName>
</protein>